<keyword evidence="2" id="KW-1185">Reference proteome</keyword>
<protein>
    <submittedName>
        <fullName evidence="1">Uncharacterized protein</fullName>
    </submittedName>
</protein>
<organism evidence="1 2">
    <name type="scientific">Noviherbaspirillum galbum</name>
    <dbReference type="NCBI Taxonomy" id="2709383"/>
    <lineage>
        <taxon>Bacteria</taxon>
        <taxon>Pseudomonadati</taxon>
        <taxon>Pseudomonadota</taxon>
        <taxon>Betaproteobacteria</taxon>
        <taxon>Burkholderiales</taxon>
        <taxon>Oxalobacteraceae</taxon>
        <taxon>Noviherbaspirillum</taxon>
    </lineage>
</organism>
<reference evidence="1 2" key="1">
    <citation type="submission" date="2020-02" db="EMBL/GenBank/DDBJ databases">
        <authorList>
            <person name="Kim M.K."/>
        </authorList>
    </citation>
    <scope>NUCLEOTIDE SEQUENCE [LARGE SCALE GENOMIC DNA]</scope>
    <source>
        <strain evidence="1 2">17J57-3</strain>
    </source>
</reference>
<name>A0A6B3SVG6_9BURK</name>
<gene>
    <name evidence="1" type="ORF">G3574_17525</name>
</gene>
<dbReference type="Proteomes" id="UP000482155">
    <property type="component" value="Unassembled WGS sequence"/>
</dbReference>
<comment type="caution">
    <text evidence="1">The sequence shown here is derived from an EMBL/GenBank/DDBJ whole genome shotgun (WGS) entry which is preliminary data.</text>
</comment>
<dbReference type="EMBL" id="JAAIVB010000061">
    <property type="protein sequence ID" value="NEX62886.1"/>
    <property type="molecule type" value="Genomic_DNA"/>
</dbReference>
<evidence type="ECO:0000313" key="1">
    <source>
        <dbReference type="EMBL" id="NEX62886.1"/>
    </source>
</evidence>
<proteinExistence type="predicted"/>
<dbReference type="AlphaFoldDB" id="A0A6B3SVG6"/>
<evidence type="ECO:0000313" key="2">
    <source>
        <dbReference type="Proteomes" id="UP000482155"/>
    </source>
</evidence>
<accession>A0A6B3SVG6</accession>
<sequence length="81" mass="8845">MEIQFKQNYFLKTCLKIAVMLNGKSFSEACLPSLVPGNLKIRGNNFFGKLVGKEGNCGNFGFSGNSPLKQLSLEKLGEWGG</sequence>